<dbReference type="AlphaFoldDB" id="A0A3D9HWR7"/>
<feature type="chain" id="PRO_5017719211" description="Lipoprotein" evidence="1">
    <location>
        <begin position="19"/>
        <end position="196"/>
    </location>
</feature>
<dbReference type="EMBL" id="QRDW01000001">
    <property type="protein sequence ID" value="RED53850.1"/>
    <property type="molecule type" value="Genomic_DNA"/>
</dbReference>
<dbReference type="Proteomes" id="UP000256845">
    <property type="component" value="Unassembled WGS sequence"/>
</dbReference>
<keyword evidence="3" id="KW-1185">Reference proteome</keyword>
<sequence>MRLVFGAVIVGISMFATACVPMTPIEEMEVVTPLKLDGEPVQAALEIEEGRRNISMVLYSKGGFSGFDQKDADQMVVDMGAILKNESLFLTSSDQKLLLHVVSLSLHLKPVKADFGHFPAYAKGAYELRTLDGEVVFSTNIRTDAETVFPEDGIIEAQLKNMAQRNAAIANFVALRDEIAQNSEVINGKLGAKLGG</sequence>
<accession>A0A3D9HWR7</accession>
<name>A0A3D9HWR7_9PROT</name>
<evidence type="ECO:0008006" key="4">
    <source>
        <dbReference type="Google" id="ProtNLM"/>
    </source>
</evidence>
<dbReference type="PROSITE" id="PS51257">
    <property type="entry name" value="PROKAR_LIPOPROTEIN"/>
    <property type="match status" value="1"/>
</dbReference>
<protein>
    <recommendedName>
        <fullName evidence="4">Lipoprotein</fullName>
    </recommendedName>
</protein>
<organism evidence="2 3">
    <name type="scientific">Aestuariispira insulae</name>
    <dbReference type="NCBI Taxonomy" id="1461337"/>
    <lineage>
        <taxon>Bacteria</taxon>
        <taxon>Pseudomonadati</taxon>
        <taxon>Pseudomonadota</taxon>
        <taxon>Alphaproteobacteria</taxon>
        <taxon>Rhodospirillales</taxon>
        <taxon>Kiloniellaceae</taxon>
        <taxon>Aestuariispira</taxon>
    </lineage>
</organism>
<proteinExistence type="predicted"/>
<gene>
    <name evidence="2" type="ORF">DFP90_101649</name>
</gene>
<keyword evidence="1" id="KW-0732">Signal</keyword>
<comment type="caution">
    <text evidence="2">The sequence shown here is derived from an EMBL/GenBank/DDBJ whole genome shotgun (WGS) entry which is preliminary data.</text>
</comment>
<reference evidence="2 3" key="1">
    <citation type="submission" date="2018-07" db="EMBL/GenBank/DDBJ databases">
        <title>Genomic Encyclopedia of Type Strains, Phase III (KMG-III): the genomes of soil and plant-associated and newly described type strains.</title>
        <authorList>
            <person name="Whitman W."/>
        </authorList>
    </citation>
    <scope>NUCLEOTIDE SEQUENCE [LARGE SCALE GENOMIC DNA]</scope>
    <source>
        <strain evidence="2 3">CECT 8488</strain>
    </source>
</reference>
<feature type="signal peptide" evidence="1">
    <location>
        <begin position="1"/>
        <end position="18"/>
    </location>
</feature>
<evidence type="ECO:0000256" key="1">
    <source>
        <dbReference type="SAM" id="SignalP"/>
    </source>
</evidence>
<evidence type="ECO:0000313" key="3">
    <source>
        <dbReference type="Proteomes" id="UP000256845"/>
    </source>
</evidence>
<evidence type="ECO:0000313" key="2">
    <source>
        <dbReference type="EMBL" id="RED53850.1"/>
    </source>
</evidence>
<dbReference type="RefSeq" id="WP_115934954.1">
    <property type="nucleotide sequence ID" value="NZ_QRDW01000001.1"/>
</dbReference>